<accession>A0A3M8Q5K6</accession>
<dbReference type="InterPro" id="IPR004358">
    <property type="entry name" value="Sig_transdc_His_kin-like_C"/>
</dbReference>
<dbReference type="SMART" id="SM00091">
    <property type="entry name" value="PAS"/>
    <property type="match status" value="2"/>
</dbReference>
<dbReference type="SUPFAM" id="SSF55785">
    <property type="entry name" value="PYP-like sensor domain (PAS domain)"/>
    <property type="match status" value="2"/>
</dbReference>
<proteinExistence type="predicted"/>
<dbReference type="CDD" id="cd00130">
    <property type="entry name" value="PAS"/>
    <property type="match status" value="2"/>
</dbReference>
<evidence type="ECO:0000256" key="11">
    <source>
        <dbReference type="ARBA" id="ARBA00023012"/>
    </source>
</evidence>
<keyword evidence="6" id="KW-0812">Transmembrane</keyword>
<dbReference type="PRINTS" id="PR00344">
    <property type="entry name" value="BCTRLSENSOR"/>
</dbReference>
<evidence type="ECO:0000256" key="2">
    <source>
        <dbReference type="ARBA" id="ARBA00004141"/>
    </source>
</evidence>
<dbReference type="InterPro" id="IPR035965">
    <property type="entry name" value="PAS-like_dom_sf"/>
</dbReference>
<dbReference type="Gene3D" id="1.10.287.130">
    <property type="match status" value="1"/>
</dbReference>
<evidence type="ECO:0000256" key="12">
    <source>
        <dbReference type="ARBA" id="ARBA00023136"/>
    </source>
</evidence>
<evidence type="ECO:0000256" key="9">
    <source>
        <dbReference type="ARBA" id="ARBA00022840"/>
    </source>
</evidence>
<dbReference type="Pfam" id="PF13426">
    <property type="entry name" value="PAS_9"/>
    <property type="match status" value="2"/>
</dbReference>
<dbReference type="InterPro" id="IPR036097">
    <property type="entry name" value="HisK_dim/P_sf"/>
</dbReference>
<dbReference type="GO" id="GO:0000155">
    <property type="term" value="F:phosphorelay sensor kinase activity"/>
    <property type="evidence" value="ECO:0007669"/>
    <property type="project" value="InterPro"/>
</dbReference>
<feature type="domain" description="Histidine kinase" evidence="13">
    <location>
        <begin position="280"/>
        <end position="491"/>
    </location>
</feature>
<dbReference type="SUPFAM" id="SSF55874">
    <property type="entry name" value="ATPase domain of HSP90 chaperone/DNA topoisomerase II/histidine kinase"/>
    <property type="match status" value="1"/>
</dbReference>
<dbReference type="Gene3D" id="3.30.450.20">
    <property type="entry name" value="PAS domain"/>
    <property type="match status" value="2"/>
</dbReference>
<dbReference type="Pfam" id="PF02518">
    <property type="entry name" value="HATPase_c"/>
    <property type="match status" value="1"/>
</dbReference>
<keyword evidence="8" id="KW-0418">Kinase</keyword>
<dbReference type="NCBIfam" id="TIGR00229">
    <property type="entry name" value="sensory_box"/>
    <property type="match status" value="2"/>
</dbReference>
<evidence type="ECO:0000256" key="8">
    <source>
        <dbReference type="ARBA" id="ARBA00022777"/>
    </source>
</evidence>
<dbReference type="SMART" id="SM00388">
    <property type="entry name" value="HisKA"/>
    <property type="match status" value="1"/>
</dbReference>
<evidence type="ECO:0000259" key="14">
    <source>
        <dbReference type="PROSITE" id="PS50112"/>
    </source>
</evidence>
<comment type="subcellular location">
    <subcellularLocation>
        <location evidence="2">Membrane</location>
        <topology evidence="2">Multi-pass membrane protein</topology>
    </subcellularLocation>
</comment>
<feature type="domain" description="PAC" evidence="15">
    <location>
        <begin position="218"/>
        <end position="269"/>
    </location>
</feature>
<dbReference type="PROSITE" id="PS50109">
    <property type="entry name" value="HIS_KIN"/>
    <property type="match status" value="1"/>
</dbReference>
<dbReference type="PANTHER" id="PTHR42878:SF7">
    <property type="entry name" value="SENSOR HISTIDINE KINASE GLRK"/>
    <property type="match status" value="1"/>
</dbReference>
<dbReference type="Gene3D" id="3.30.565.10">
    <property type="entry name" value="Histidine kinase-like ATPase, C-terminal domain"/>
    <property type="match status" value="1"/>
</dbReference>
<evidence type="ECO:0000256" key="5">
    <source>
        <dbReference type="ARBA" id="ARBA00022679"/>
    </source>
</evidence>
<comment type="catalytic activity">
    <reaction evidence="1">
        <text>ATP + protein L-histidine = ADP + protein N-phospho-L-histidine.</text>
        <dbReference type="EC" id="2.7.13.3"/>
    </reaction>
</comment>
<keyword evidence="7" id="KW-0547">Nucleotide-binding</keyword>
<dbReference type="PANTHER" id="PTHR42878">
    <property type="entry name" value="TWO-COMPONENT HISTIDINE KINASE"/>
    <property type="match status" value="1"/>
</dbReference>
<dbReference type="Proteomes" id="UP000280507">
    <property type="component" value="Unassembled WGS sequence"/>
</dbReference>
<keyword evidence="11" id="KW-0902">Two-component regulatory system</keyword>
<evidence type="ECO:0000259" key="13">
    <source>
        <dbReference type="PROSITE" id="PS50109"/>
    </source>
</evidence>
<dbReference type="InterPro" id="IPR050351">
    <property type="entry name" value="BphY/WalK/GraS-like"/>
</dbReference>
<evidence type="ECO:0000256" key="1">
    <source>
        <dbReference type="ARBA" id="ARBA00000085"/>
    </source>
</evidence>
<dbReference type="InterPro" id="IPR003594">
    <property type="entry name" value="HATPase_dom"/>
</dbReference>
<dbReference type="InterPro" id="IPR000014">
    <property type="entry name" value="PAS"/>
</dbReference>
<name>A0A3M8Q5K6_9GAMM</name>
<dbReference type="GO" id="GO:0030295">
    <property type="term" value="F:protein kinase activator activity"/>
    <property type="evidence" value="ECO:0007669"/>
    <property type="project" value="TreeGrafter"/>
</dbReference>
<feature type="domain" description="PAS" evidence="14">
    <location>
        <begin position="141"/>
        <end position="210"/>
    </location>
</feature>
<dbReference type="SMART" id="SM00387">
    <property type="entry name" value="HATPase_c"/>
    <property type="match status" value="1"/>
</dbReference>
<dbReference type="InterPro" id="IPR005467">
    <property type="entry name" value="His_kinase_dom"/>
</dbReference>
<gene>
    <name evidence="16" type="ORF">EBI00_08760</name>
</gene>
<dbReference type="InterPro" id="IPR003661">
    <property type="entry name" value="HisK_dim/P_dom"/>
</dbReference>
<dbReference type="GO" id="GO:0000156">
    <property type="term" value="F:phosphorelay response regulator activity"/>
    <property type="evidence" value="ECO:0007669"/>
    <property type="project" value="TreeGrafter"/>
</dbReference>
<keyword evidence="4" id="KW-0597">Phosphoprotein</keyword>
<feature type="domain" description="PAS" evidence="14">
    <location>
        <begin position="20"/>
        <end position="90"/>
    </location>
</feature>
<evidence type="ECO:0000313" key="17">
    <source>
        <dbReference type="Proteomes" id="UP000280507"/>
    </source>
</evidence>
<dbReference type="EMBL" id="RIZG01000004">
    <property type="protein sequence ID" value="RNF51042.1"/>
    <property type="molecule type" value="Genomic_DNA"/>
</dbReference>
<keyword evidence="12" id="KW-0472">Membrane</keyword>
<keyword evidence="5" id="KW-0808">Transferase</keyword>
<evidence type="ECO:0000256" key="7">
    <source>
        <dbReference type="ARBA" id="ARBA00022741"/>
    </source>
</evidence>
<organism evidence="16 17">
    <name type="scientific">Marinomonas hwangdonensis</name>
    <dbReference type="NCBI Taxonomy" id="1053647"/>
    <lineage>
        <taxon>Bacteria</taxon>
        <taxon>Pseudomonadati</taxon>
        <taxon>Pseudomonadota</taxon>
        <taxon>Gammaproteobacteria</taxon>
        <taxon>Oceanospirillales</taxon>
        <taxon>Oceanospirillaceae</taxon>
        <taxon>Marinomonas</taxon>
    </lineage>
</organism>
<dbReference type="OrthoDB" id="9808408at2"/>
<dbReference type="GO" id="GO:0005524">
    <property type="term" value="F:ATP binding"/>
    <property type="evidence" value="ECO:0007669"/>
    <property type="project" value="UniProtKB-KW"/>
</dbReference>
<dbReference type="GO" id="GO:0016020">
    <property type="term" value="C:membrane"/>
    <property type="evidence" value="ECO:0007669"/>
    <property type="project" value="UniProtKB-SubCell"/>
</dbReference>
<protein>
    <recommendedName>
        <fullName evidence="3">histidine kinase</fullName>
        <ecNumber evidence="3">2.7.13.3</ecNumber>
    </recommendedName>
</protein>
<dbReference type="EC" id="2.7.13.3" evidence="3"/>
<dbReference type="CDD" id="cd00082">
    <property type="entry name" value="HisKA"/>
    <property type="match status" value="1"/>
</dbReference>
<dbReference type="AlphaFoldDB" id="A0A3M8Q5K6"/>
<dbReference type="RefSeq" id="WP_123095555.1">
    <property type="nucleotide sequence ID" value="NZ_RIZG01000004.1"/>
</dbReference>
<keyword evidence="10" id="KW-1133">Transmembrane helix</keyword>
<dbReference type="SUPFAM" id="SSF47384">
    <property type="entry name" value="Homodimeric domain of signal transducing histidine kinase"/>
    <property type="match status" value="1"/>
</dbReference>
<dbReference type="InterPro" id="IPR036890">
    <property type="entry name" value="HATPase_C_sf"/>
</dbReference>
<keyword evidence="9" id="KW-0067">ATP-binding</keyword>
<keyword evidence="17" id="KW-1185">Reference proteome</keyword>
<evidence type="ECO:0000256" key="4">
    <source>
        <dbReference type="ARBA" id="ARBA00022553"/>
    </source>
</evidence>
<sequence>MSQQDAANSSFAFHPESLNKTASLKHLVDFLPLGAMLVSSDARIILANDLLNEILGYESDELVDEDVGVLLPSDYQKSHAAYIKSFFQNPHKRSIGEEETFLVKCKSGRLLPIDVGMNPLPSENSPMVLVTLVDLSPKRHATTVFQRSIQVAPHGVLVVDSNGIIQLANSMLCQYFGYQLDEIIKQPLDMLLPERYRQHHTHLRHSFHANPMPRTMGAGRDLTALHKDGREFPVEIGLSPFEDEQNKNMVFVSLLDITERKRMEQALRETNKNLEEFTYVASHDLRSPLRGMADLLEWIKEDLEPNTLPDVSNNLDRIDIRIKRMEQLIDNLLTYAKAGKKDAIAEEVDVNLLLDRTIDLLEVPDSLCLSRDIQLTQLTAFCTPLETVLRNLISNAIKHHDTKVGSILIRSQVDHNFCHFSICDDGPGIPEAAHERIFRLFQTVTSSERSGTGIGLSVSRRLVETHGGRICVETNQPRRGVTFHVWWPRFIRKDNHD</sequence>
<evidence type="ECO:0000256" key="6">
    <source>
        <dbReference type="ARBA" id="ARBA00022692"/>
    </source>
</evidence>
<evidence type="ECO:0000256" key="3">
    <source>
        <dbReference type="ARBA" id="ARBA00012438"/>
    </source>
</evidence>
<evidence type="ECO:0000256" key="10">
    <source>
        <dbReference type="ARBA" id="ARBA00022989"/>
    </source>
</evidence>
<dbReference type="Pfam" id="PF00512">
    <property type="entry name" value="HisKA"/>
    <property type="match status" value="1"/>
</dbReference>
<dbReference type="PROSITE" id="PS50112">
    <property type="entry name" value="PAS"/>
    <property type="match status" value="2"/>
</dbReference>
<dbReference type="InterPro" id="IPR000700">
    <property type="entry name" value="PAS-assoc_C"/>
</dbReference>
<comment type="caution">
    <text evidence="16">The sequence shown here is derived from an EMBL/GenBank/DDBJ whole genome shotgun (WGS) entry which is preliminary data.</text>
</comment>
<reference evidence="16 17" key="1">
    <citation type="journal article" date="2012" name="Int. J. Syst. Evol. Microbiol.">
        <title>Marinomonas hwangdonensis sp. nov., isolated from seawater.</title>
        <authorList>
            <person name="Jung Y.T."/>
            <person name="Oh T.K."/>
            <person name="Yoon J.H."/>
        </authorList>
    </citation>
    <scope>NUCLEOTIDE SEQUENCE [LARGE SCALE GENOMIC DNA]</scope>
    <source>
        <strain evidence="16 17">HDW-15</strain>
    </source>
</reference>
<dbReference type="PROSITE" id="PS50113">
    <property type="entry name" value="PAC"/>
    <property type="match status" value="1"/>
</dbReference>
<dbReference type="GO" id="GO:0007234">
    <property type="term" value="P:osmosensory signaling via phosphorelay pathway"/>
    <property type="evidence" value="ECO:0007669"/>
    <property type="project" value="TreeGrafter"/>
</dbReference>
<dbReference type="CDD" id="cd00075">
    <property type="entry name" value="HATPase"/>
    <property type="match status" value="1"/>
</dbReference>
<evidence type="ECO:0000313" key="16">
    <source>
        <dbReference type="EMBL" id="RNF51042.1"/>
    </source>
</evidence>
<evidence type="ECO:0000259" key="15">
    <source>
        <dbReference type="PROSITE" id="PS50113"/>
    </source>
</evidence>